<dbReference type="AlphaFoldDB" id="A0A1I0T4Z0"/>
<dbReference type="Proteomes" id="UP000182054">
    <property type="component" value="Unassembled WGS sequence"/>
</dbReference>
<protein>
    <submittedName>
        <fullName evidence="3">Predicted membrane protein</fullName>
    </submittedName>
</protein>
<evidence type="ECO:0000256" key="2">
    <source>
        <dbReference type="SAM" id="Phobius"/>
    </source>
</evidence>
<dbReference type="EMBL" id="FOJN01000004">
    <property type="protein sequence ID" value="SFA46770.1"/>
    <property type="molecule type" value="Genomic_DNA"/>
</dbReference>
<feature type="transmembrane region" description="Helical" evidence="2">
    <location>
        <begin position="93"/>
        <end position="113"/>
    </location>
</feature>
<feature type="compositionally biased region" description="Pro residues" evidence="1">
    <location>
        <begin position="38"/>
        <end position="61"/>
    </location>
</feature>
<name>A0A1I0T4Z0_9NOCA</name>
<keyword evidence="2" id="KW-1133">Transmembrane helix</keyword>
<feature type="transmembrane region" description="Helical" evidence="2">
    <location>
        <begin position="403"/>
        <end position="420"/>
    </location>
</feature>
<sequence length="610" mass="60145">MTPHAPDPRAVQALAGEVALLHQRLGRVAHDLARLAQPPQPVPHALPARPVPPPPAGPPPQYRQATPTRPTAPSTPPAPTVPWWQRDGVVSRLLAIAGAAVTLVGVVMLVVLAARAGWFGPPLRVASGVAVSAGLLGAAFRVVNRPGGRIGAVASAAAGFAGLYLSVAAVTALYGWVAAPVGIVLGLGIAALGVAVSLRWSSELLAVLVVLGVALLAPVVTGGLSAALLVALVVVHLATVPVDATRSWTMLRAVRTAPVVLALAAVAATVAVGADGPRVPILFVALAAFGGAVASARLVLQRVPTDVTTLAAVVSTAGTLLAAASLLDRPVTTVVATGVALTTGWFLLQGERPASTRIAFALPTALAATVAVVAATPGDLAFPALLAVACVTMIAAHRLGSLPLYGVGVALSVAGVAGYADAWSLDATLSPALAVTLDGWALVGAVAAVATAVTGSVVGLRVLRDDAVRVIVAGCFAVVGLAAAVTTAVVSGALLAGRAGAVAGHGVGTVVWTGLAVALLARGLARPARARTLPAAGLAVAGAALAKLFLFDLSATGGVTRAVAFLLAGGLLLAAGTRYARVFAERLGAGPTDGPAGPTADADARAARSH</sequence>
<evidence type="ECO:0000313" key="3">
    <source>
        <dbReference type="EMBL" id="SFA46770.1"/>
    </source>
</evidence>
<dbReference type="GeneID" id="85485259"/>
<accession>A0A1I0T4Z0</accession>
<reference evidence="3 4" key="1">
    <citation type="submission" date="2016-10" db="EMBL/GenBank/DDBJ databases">
        <authorList>
            <person name="de Groot N.N."/>
        </authorList>
    </citation>
    <scope>NUCLEOTIDE SEQUENCE [LARGE SCALE GENOMIC DNA]</scope>
    <source>
        <strain evidence="3 4">DSM 44908</strain>
    </source>
</reference>
<dbReference type="Pfam" id="PF10101">
    <property type="entry name" value="DUF2339"/>
    <property type="match status" value="1"/>
</dbReference>
<feature type="transmembrane region" description="Helical" evidence="2">
    <location>
        <begin position="203"/>
        <end position="220"/>
    </location>
</feature>
<dbReference type="PANTHER" id="PTHR38434">
    <property type="entry name" value="BLL2549 PROTEIN"/>
    <property type="match status" value="1"/>
</dbReference>
<feature type="transmembrane region" description="Helical" evidence="2">
    <location>
        <begin position="256"/>
        <end position="274"/>
    </location>
</feature>
<keyword evidence="2" id="KW-0812">Transmembrane</keyword>
<feature type="region of interest" description="Disordered" evidence="1">
    <location>
        <begin position="38"/>
        <end position="81"/>
    </location>
</feature>
<proteinExistence type="predicted"/>
<feature type="transmembrane region" description="Helical" evidence="2">
    <location>
        <begin position="307"/>
        <end position="325"/>
    </location>
</feature>
<feature type="transmembrane region" description="Helical" evidence="2">
    <location>
        <begin position="533"/>
        <end position="550"/>
    </location>
</feature>
<feature type="transmembrane region" description="Helical" evidence="2">
    <location>
        <begin position="331"/>
        <end position="348"/>
    </location>
</feature>
<feature type="transmembrane region" description="Helical" evidence="2">
    <location>
        <begin position="440"/>
        <end position="463"/>
    </location>
</feature>
<evidence type="ECO:0000313" key="4">
    <source>
        <dbReference type="Proteomes" id="UP000182054"/>
    </source>
</evidence>
<organism evidence="3 4">
    <name type="scientific">Rhodococcoides kroppenstedtii</name>
    <dbReference type="NCBI Taxonomy" id="293050"/>
    <lineage>
        <taxon>Bacteria</taxon>
        <taxon>Bacillati</taxon>
        <taxon>Actinomycetota</taxon>
        <taxon>Actinomycetes</taxon>
        <taxon>Mycobacteriales</taxon>
        <taxon>Nocardiaceae</taxon>
        <taxon>Rhodococcoides</taxon>
    </lineage>
</organism>
<gene>
    <name evidence="3" type="ORF">SAMN05444374_104103</name>
</gene>
<feature type="transmembrane region" description="Helical" evidence="2">
    <location>
        <begin position="562"/>
        <end position="580"/>
    </location>
</feature>
<feature type="transmembrane region" description="Helical" evidence="2">
    <location>
        <begin position="280"/>
        <end position="300"/>
    </location>
</feature>
<dbReference type="RefSeq" id="WP_068360306.1">
    <property type="nucleotide sequence ID" value="NZ_FOJN01000004.1"/>
</dbReference>
<dbReference type="PANTHER" id="PTHR38434:SF1">
    <property type="entry name" value="BLL2549 PROTEIN"/>
    <property type="match status" value="1"/>
</dbReference>
<dbReference type="InterPro" id="IPR019286">
    <property type="entry name" value="DUF2339_TM"/>
</dbReference>
<feature type="transmembrane region" description="Helical" evidence="2">
    <location>
        <begin position="150"/>
        <end position="167"/>
    </location>
</feature>
<evidence type="ECO:0000256" key="1">
    <source>
        <dbReference type="SAM" id="MobiDB-lite"/>
    </source>
</evidence>
<keyword evidence="2" id="KW-0472">Membrane</keyword>
<feature type="transmembrane region" description="Helical" evidence="2">
    <location>
        <begin position="173"/>
        <end position="196"/>
    </location>
</feature>
<feature type="transmembrane region" description="Helical" evidence="2">
    <location>
        <begin position="470"/>
        <end position="496"/>
    </location>
</feature>
<feature type="transmembrane region" description="Helical" evidence="2">
    <location>
        <begin position="125"/>
        <end position="143"/>
    </location>
</feature>
<feature type="transmembrane region" description="Helical" evidence="2">
    <location>
        <begin position="502"/>
        <end position="521"/>
    </location>
</feature>